<accession>A0A8S5PMK5</accession>
<protein>
    <submittedName>
        <fullName evidence="1">Uncharacterized protein</fullName>
    </submittedName>
</protein>
<dbReference type="InterPro" id="IPR046573">
    <property type="entry name" value="DUF6633"/>
</dbReference>
<sequence length="209" mass="24636">MKIESMIKDKIKDLQMQRNSSNDCLEKTTKRMLDKKYGDRAAFLVLFNPNNQYRYTRDIDRCFFGSGPTLFEVGTMYGDNMPILWLVAQLINLSEYCGLKEKATTMQLEECARTIYSAFYFLKITELMYFFIRFKSGIYGRFYSFFDPQFINVALHEFLSERNERYAKHEEQVLANQAKSKQAGAISYPEYLKLKNKKQNEAKQSINKP</sequence>
<name>A0A8S5PMK5_9CAUD</name>
<proteinExistence type="predicted"/>
<dbReference type="EMBL" id="BK015467">
    <property type="protein sequence ID" value="DAE08310.1"/>
    <property type="molecule type" value="Genomic_DNA"/>
</dbReference>
<evidence type="ECO:0000313" key="1">
    <source>
        <dbReference type="EMBL" id="DAE08310.1"/>
    </source>
</evidence>
<dbReference type="Pfam" id="PF20338">
    <property type="entry name" value="DUF6633"/>
    <property type="match status" value="1"/>
</dbReference>
<organism evidence="1">
    <name type="scientific">Siphoviridae sp. ctnsL8</name>
    <dbReference type="NCBI Taxonomy" id="2825666"/>
    <lineage>
        <taxon>Viruses</taxon>
        <taxon>Duplodnaviria</taxon>
        <taxon>Heunggongvirae</taxon>
        <taxon>Uroviricota</taxon>
        <taxon>Caudoviricetes</taxon>
    </lineage>
</organism>
<reference evidence="1" key="1">
    <citation type="journal article" date="2021" name="Proc. Natl. Acad. Sci. U.S.A.">
        <title>A Catalog of Tens of Thousands of Viruses from Human Metagenomes Reveals Hidden Associations with Chronic Diseases.</title>
        <authorList>
            <person name="Tisza M.J."/>
            <person name="Buck C.B."/>
        </authorList>
    </citation>
    <scope>NUCLEOTIDE SEQUENCE</scope>
    <source>
        <strain evidence="1">CtnsL8</strain>
    </source>
</reference>